<dbReference type="InterPro" id="IPR045616">
    <property type="entry name" value="DUF6446"/>
</dbReference>
<dbReference type="GO" id="GO:0016301">
    <property type="term" value="F:kinase activity"/>
    <property type="evidence" value="ECO:0007669"/>
    <property type="project" value="UniProtKB-KW"/>
</dbReference>
<accession>A0A2M9DE78</accession>
<evidence type="ECO:0000313" key="1">
    <source>
        <dbReference type="EMBL" id="APX89301.1"/>
    </source>
</evidence>
<keyword evidence="2" id="KW-1185">Reference proteome</keyword>
<organism evidence="1 2">
    <name type="scientific">Brevirhabdus pacifica</name>
    <dbReference type="NCBI Taxonomy" id="1267768"/>
    <lineage>
        <taxon>Bacteria</taxon>
        <taxon>Pseudomonadati</taxon>
        <taxon>Pseudomonadota</taxon>
        <taxon>Alphaproteobacteria</taxon>
        <taxon>Rhodobacterales</taxon>
        <taxon>Paracoccaceae</taxon>
        <taxon>Brevirhabdus</taxon>
    </lineage>
</organism>
<accession>A0A1U7DH62</accession>
<dbReference type="EMBL" id="CP019124">
    <property type="protein sequence ID" value="APX89301.1"/>
    <property type="molecule type" value="Genomic_DNA"/>
</dbReference>
<dbReference type="Proteomes" id="UP000187266">
    <property type="component" value="Chromosome"/>
</dbReference>
<reference evidence="1 2" key="1">
    <citation type="submission" date="2017-01" db="EMBL/GenBank/DDBJ databases">
        <title>Genomic analysis of Xuhuaishuia manganoxidans DY6-4.</title>
        <authorList>
            <person name="Wang X."/>
        </authorList>
    </citation>
    <scope>NUCLEOTIDE SEQUENCE [LARGE SCALE GENOMIC DNA]</scope>
    <source>
        <strain evidence="1 2">DY6-4</strain>
    </source>
</reference>
<dbReference type="AlphaFoldDB" id="A0A1U7DH62"/>
<dbReference type="Pfam" id="PF20044">
    <property type="entry name" value="DUF6446"/>
    <property type="match status" value="1"/>
</dbReference>
<dbReference type="RefSeq" id="WP_076979324.1">
    <property type="nucleotide sequence ID" value="NZ_CP019124.1"/>
</dbReference>
<dbReference type="OrthoDB" id="7819947at2"/>
<keyword evidence="1" id="KW-0418">Kinase</keyword>
<sequence>MTGKTAAASIVIAAFLTGISVWYLQLYYYYDTIDPEQVEIRLTPSDGGAPRPLEISEFEGIDATSSPLRMRGCFRVRESLETLRREYTVMPDPTPLVGPGWFECYDANTVGDDLESGAAVAFLGEKAIADGVDRVIAIYPDGRGYVWHQLNDKYQD</sequence>
<keyword evidence="1" id="KW-0808">Transferase</keyword>
<protein>
    <submittedName>
        <fullName evidence="1">Histidine kinase</fullName>
    </submittedName>
</protein>
<name>A0A1U7DH62_9RHOB</name>
<proteinExistence type="predicted"/>
<dbReference type="STRING" id="1267768.BV394_05860"/>
<evidence type="ECO:0000313" key="2">
    <source>
        <dbReference type="Proteomes" id="UP000187266"/>
    </source>
</evidence>
<gene>
    <name evidence="1" type="ORF">BV394_05860</name>
</gene>